<evidence type="ECO:0000313" key="2">
    <source>
        <dbReference type="Proteomes" id="UP001153076"/>
    </source>
</evidence>
<sequence length="214" mass="24023">MVTKSRHDKGTLYTYLILSNKAKLSGLAMVMTIQDTFLPKSSKGKLPLIFTPFKMTKDKQGKDVKEVIHQYYKGLLGNQLTVRQQIDPKVIAKGNTLIVEQQVNLCTPFTDQEIKSVMFSIPNTKSPPPDGFSSGFFKTTWHITGGLGERQVTYATVVAAIYSIRRARNEKAFSNHMIHVQTQSKLAKEHIMQRTLTLNSVTGKYAKCIDKILG</sequence>
<gene>
    <name evidence="1" type="ORF">Cgig2_023910</name>
</gene>
<protein>
    <submittedName>
        <fullName evidence="1">Uncharacterized protein</fullName>
    </submittedName>
</protein>
<name>A0A9Q1JI03_9CARY</name>
<accession>A0A9Q1JI03</accession>
<dbReference type="AlphaFoldDB" id="A0A9Q1JI03"/>
<keyword evidence="2" id="KW-1185">Reference proteome</keyword>
<dbReference type="EMBL" id="JAKOGI010002990">
    <property type="protein sequence ID" value="KAJ8420996.1"/>
    <property type="molecule type" value="Genomic_DNA"/>
</dbReference>
<proteinExistence type="predicted"/>
<comment type="caution">
    <text evidence="1">The sequence shown here is derived from an EMBL/GenBank/DDBJ whole genome shotgun (WGS) entry which is preliminary data.</text>
</comment>
<evidence type="ECO:0000313" key="1">
    <source>
        <dbReference type="EMBL" id="KAJ8420996.1"/>
    </source>
</evidence>
<dbReference type="Proteomes" id="UP001153076">
    <property type="component" value="Unassembled WGS sequence"/>
</dbReference>
<organism evidence="1 2">
    <name type="scientific">Carnegiea gigantea</name>
    <dbReference type="NCBI Taxonomy" id="171969"/>
    <lineage>
        <taxon>Eukaryota</taxon>
        <taxon>Viridiplantae</taxon>
        <taxon>Streptophyta</taxon>
        <taxon>Embryophyta</taxon>
        <taxon>Tracheophyta</taxon>
        <taxon>Spermatophyta</taxon>
        <taxon>Magnoliopsida</taxon>
        <taxon>eudicotyledons</taxon>
        <taxon>Gunneridae</taxon>
        <taxon>Pentapetalae</taxon>
        <taxon>Caryophyllales</taxon>
        <taxon>Cactineae</taxon>
        <taxon>Cactaceae</taxon>
        <taxon>Cactoideae</taxon>
        <taxon>Echinocereeae</taxon>
        <taxon>Carnegiea</taxon>
    </lineage>
</organism>
<dbReference type="OrthoDB" id="1934719at2759"/>
<reference evidence="1" key="1">
    <citation type="submission" date="2022-04" db="EMBL/GenBank/DDBJ databases">
        <title>Carnegiea gigantea Genome sequencing and assembly v2.</title>
        <authorList>
            <person name="Copetti D."/>
            <person name="Sanderson M.J."/>
            <person name="Burquez A."/>
            <person name="Wojciechowski M.F."/>
        </authorList>
    </citation>
    <scope>NUCLEOTIDE SEQUENCE</scope>
    <source>
        <strain evidence="1">SGP5-SGP5p</strain>
        <tissue evidence="1">Aerial part</tissue>
    </source>
</reference>